<dbReference type="RefSeq" id="WP_156214363.1">
    <property type="nucleotide sequence ID" value="NZ_WOFH01000001.1"/>
</dbReference>
<keyword evidence="3" id="KW-1185">Reference proteome</keyword>
<protein>
    <recommendedName>
        <fullName evidence="1">Zinc finger CGNR domain-containing protein</fullName>
    </recommendedName>
</protein>
<dbReference type="AlphaFoldDB" id="A0A7K1KT94"/>
<dbReference type="PANTHER" id="PTHR35525:SF3">
    <property type="entry name" value="BLL6575 PROTEIN"/>
    <property type="match status" value="1"/>
</dbReference>
<dbReference type="InterPro" id="IPR021005">
    <property type="entry name" value="Znf_CGNR"/>
</dbReference>
<dbReference type="Pfam" id="PF11706">
    <property type="entry name" value="zf-CGNR"/>
    <property type="match status" value="1"/>
</dbReference>
<evidence type="ECO:0000259" key="1">
    <source>
        <dbReference type="Pfam" id="PF11706"/>
    </source>
</evidence>
<evidence type="ECO:0000313" key="3">
    <source>
        <dbReference type="Proteomes" id="UP000432015"/>
    </source>
</evidence>
<name>A0A7K1KT94_9ACTN</name>
<comment type="caution">
    <text evidence="2">The sequence shown here is derived from an EMBL/GenBank/DDBJ whole genome shotgun (WGS) entry which is preliminary data.</text>
</comment>
<dbReference type="PANTHER" id="PTHR35525">
    <property type="entry name" value="BLL6575 PROTEIN"/>
    <property type="match status" value="1"/>
</dbReference>
<evidence type="ECO:0000313" key="2">
    <source>
        <dbReference type="EMBL" id="MUN35411.1"/>
    </source>
</evidence>
<dbReference type="EMBL" id="WOFH01000001">
    <property type="protein sequence ID" value="MUN35411.1"/>
    <property type="molecule type" value="Genomic_DNA"/>
</dbReference>
<sequence>MTIDDVPDLYPSEPTPVRLMNTIWAGAGGVHDALSTVGQLERWARQCGIPSTGPLGEDDLLLARALRDALRRLAATVVDDERPAAVDTGLSVDRALENLNGFTASCVPELRREGERGFRRDWRFSVHGFERELVGLALQADELLSERPEIRLGACYGPGCVLYYHRSRSRRGWCSPGCGNRARVARHYRRHASP</sequence>
<dbReference type="Proteomes" id="UP000432015">
    <property type="component" value="Unassembled WGS sequence"/>
</dbReference>
<reference evidence="2 3" key="1">
    <citation type="submission" date="2019-11" db="EMBL/GenBank/DDBJ databases">
        <authorList>
            <person name="Cao P."/>
        </authorList>
    </citation>
    <scope>NUCLEOTIDE SEQUENCE [LARGE SCALE GENOMIC DNA]</scope>
    <source>
        <strain evidence="2 3">NEAU-AAG5</strain>
    </source>
</reference>
<dbReference type="InterPro" id="IPR023286">
    <property type="entry name" value="ABATE_dom_sf"/>
</dbReference>
<dbReference type="InterPro" id="IPR010852">
    <property type="entry name" value="ABATE"/>
</dbReference>
<dbReference type="SUPFAM" id="SSF160904">
    <property type="entry name" value="Jann2411-like"/>
    <property type="match status" value="1"/>
</dbReference>
<dbReference type="Gene3D" id="1.10.3300.10">
    <property type="entry name" value="Jann2411-like domain"/>
    <property type="match status" value="1"/>
</dbReference>
<organism evidence="2 3">
    <name type="scientific">Actinomadura litoris</name>
    <dbReference type="NCBI Taxonomy" id="2678616"/>
    <lineage>
        <taxon>Bacteria</taxon>
        <taxon>Bacillati</taxon>
        <taxon>Actinomycetota</taxon>
        <taxon>Actinomycetes</taxon>
        <taxon>Streptosporangiales</taxon>
        <taxon>Thermomonosporaceae</taxon>
        <taxon>Actinomadura</taxon>
    </lineage>
</organism>
<gene>
    <name evidence="2" type="ORF">GNZ18_02175</name>
</gene>
<accession>A0A7K1KT94</accession>
<dbReference type="Pfam" id="PF07336">
    <property type="entry name" value="ABATE"/>
    <property type="match status" value="1"/>
</dbReference>
<feature type="domain" description="Zinc finger CGNR" evidence="1">
    <location>
        <begin position="151"/>
        <end position="191"/>
    </location>
</feature>
<proteinExistence type="predicted"/>